<evidence type="ECO:0000313" key="2">
    <source>
        <dbReference type="EMBL" id="KAE8141257.1"/>
    </source>
</evidence>
<proteinExistence type="predicted"/>
<keyword evidence="1" id="KW-0732">Signal</keyword>
<evidence type="ECO:0000256" key="1">
    <source>
        <dbReference type="SAM" id="SignalP"/>
    </source>
</evidence>
<gene>
    <name evidence="2" type="ORF">BDV38DRAFT_279163</name>
</gene>
<dbReference type="GeneID" id="43643146"/>
<name>A0A5N6T4M3_ASPPS</name>
<organism evidence="2 3">
    <name type="scientific">Aspergillus pseudotamarii</name>
    <dbReference type="NCBI Taxonomy" id="132259"/>
    <lineage>
        <taxon>Eukaryota</taxon>
        <taxon>Fungi</taxon>
        <taxon>Dikarya</taxon>
        <taxon>Ascomycota</taxon>
        <taxon>Pezizomycotina</taxon>
        <taxon>Eurotiomycetes</taxon>
        <taxon>Eurotiomycetidae</taxon>
        <taxon>Eurotiales</taxon>
        <taxon>Aspergillaceae</taxon>
        <taxon>Aspergillus</taxon>
        <taxon>Aspergillus subgen. Circumdati</taxon>
    </lineage>
</organism>
<evidence type="ECO:0008006" key="4">
    <source>
        <dbReference type="Google" id="ProtNLM"/>
    </source>
</evidence>
<reference evidence="2 3" key="1">
    <citation type="submission" date="2019-04" db="EMBL/GenBank/DDBJ databases">
        <title>Friends and foes A comparative genomics study of 23 Aspergillus species from section Flavi.</title>
        <authorList>
            <consortium name="DOE Joint Genome Institute"/>
            <person name="Kjaerbolling I."/>
            <person name="Vesth T."/>
            <person name="Frisvad J.C."/>
            <person name="Nybo J.L."/>
            <person name="Theobald S."/>
            <person name="Kildgaard S."/>
            <person name="Isbrandt T."/>
            <person name="Kuo A."/>
            <person name="Sato A."/>
            <person name="Lyhne E.K."/>
            <person name="Kogle M.E."/>
            <person name="Wiebenga A."/>
            <person name="Kun R.S."/>
            <person name="Lubbers R.J."/>
            <person name="Makela M.R."/>
            <person name="Barry K."/>
            <person name="Chovatia M."/>
            <person name="Clum A."/>
            <person name="Daum C."/>
            <person name="Haridas S."/>
            <person name="He G."/>
            <person name="LaButti K."/>
            <person name="Lipzen A."/>
            <person name="Mondo S."/>
            <person name="Riley R."/>
            <person name="Salamov A."/>
            <person name="Simmons B.A."/>
            <person name="Magnuson J.K."/>
            <person name="Henrissat B."/>
            <person name="Mortensen U.H."/>
            <person name="Larsen T.O."/>
            <person name="Devries R.P."/>
            <person name="Grigoriev I.V."/>
            <person name="Machida M."/>
            <person name="Baker S.E."/>
            <person name="Andersen M.R."/>
        </authorList>
    </citation>
    <scope>NUCLEOTIDE SEQUENCE [LARGE SCALE GENOMIC DNA]</scope>
    <source>
        <strain evidence="2 3">CBS 117625</strain>
    </source>
</reference>
<evidence type="ECO:0000313" key="3">
    <source>
        <dbReference type="Proteomes" id="UP000325672"/>
    </source>
</evidence>
<sequence length="133" mass="14691">MRIQIRLSLAAVGLAFAEPIQHQRRCDVESLSTCIKEEVVGETQDLQDDVNGMKDDALKAPGFCVDQTIQAITGADHEKPSDDDWAGFEHRCPQRLLEFLQGAALRETLPMTLQELPSKLRTALEKCVAVGSN</sequence>
<dbReference type="RefSeq" id="XP_031917320.1">
    <property type="nucleotide sequence ID" value="XM_032058936.1"/>
</dbReference>
<dbReference type="AlphaFoldDB" id="A0A5N6T4M3"/>
<feature type="chain" id="PRO_5024899226" description="Secreted protein" evidence="1">
    <location>
        <begin position="18"/>
        <end position="133"/>
    </location>
</feature>
<keyword evidence="3" id="KW-1185">Reference proteome</keyword>
<protein>
    <recommendedName>
        <fullName evidence="4">Secreted protein</fullName>
    </recommendedName>
</protein>
<dbReference type="EMBL" id="ML743558">
    <property type="protein sequence ID" value="KAE8141257.1"/>
    <property type="molecule type" value="Genomic_DNA"/>
</dbReference>
<dbReference type="Proteomes" id="UP000325672">
    <property type="component" value="Unassembled WGS sequence"/>
</dbReference>
<feature type="signal peptide" evidence="1">
    <location>
        <begin position="1"/>
        <end position="17"/>
    </location>
</feature>
<accession>A0A5N6T4M3</accession>